<dbReference type="Pfam" id="PF00012">
    <property type="entry name" value="HSP70"/>
    <property type="match status" value="1"/>
</dbReference>
<dbReference type="HOGENOM" id="CLU_005965_0_3_1"/>
<dbReference type="FunFam" id="3.90.640.10:FF:000021">
    <property type="entry name" value="Heat shock protein 14"/>
    <property type="match status" value="1"/>
</dbReference>
<dbReference type="Gene3D" id="3.30.420.40">
    <property type="match status" value="2"/>
</dbReference>
<sequence>MLSFLSLGPPCINLKRSGHLGKAYRSASVAPETPGSLNAVLGHSGMRIVIFSDSSTSITPVRPLSRPKAAKETTQPAQHHEERIHLPRTPLFPLRNLEIEVKMSAPAPVILGINFGQSYASIAIIDKDGHAQCIANEDGERQIACAVSYVEDQVYIGNGAKPHLVKNGHNTIMGFRNLLGHTYDEVDHTAILAAPLIPDSKTPAYTAPSGAATPAVAEPQAAKKTITVPEITSLFLQTLFASATDFIGQKPTHCVISAPVWFTPEQTEALRAAATDAGINVIQVLDEAAAVLTGYRAGMTEERKARGLLGSPEEGDAGEHEKQDKKVVVLDMGETSLAVSVVAVSDGIYTVLAKGRDDKLGGRELDALLLKHFAKEFTKKTKIPLDLPCGENASVQDKRAEAKLRLAIEHTKRSLSASTGAATCAVESLKDGYDLSTSINRIRFDGLALPVYTKVGEKLKSVVAEAGLDIAEIDEVLLAGASTLFPGLQSNLSYLVQPTTPVTAALDPSEAIAVGCALQALHLSNLDSRLAEKDVLELAKKPVPCTSAPIGVVLPGSKEDTLAAVVVETDAPLPVRRRAAFPVAGGKTALEIWEGKHDVKVETIAPPPPEEGEEEFSDEEPEEVKTPIVQKTTCLGAVEVEVAAGKKLILEVIVQKNGAVKVAAWEEGSEDKADKFEA</sequence>
<feature type="region of interest" description="Disordered" evidence="3">
    <location>
        <begin position="60"/>
        <end position="82"/>
    </location>
</feature>
<keyword evidence="1" id="KW-0547">Nucleotide-binding</keyword>
<dbReference type="GeneID" id="25984867"/>
<name>J5QX45_TRIAS</name>
<dbReference type="Gene3D" id="3.90.640.10">
    <property type="entry name" value="Actin, Chain A, domain 4"/>
    <property type="match status" value="1"/>
</dbReference>
<evidence type="ECO:0000256" key="2">
    <source>
        <dbReference type="ARBA" id="ARBA00022840"/>
    </source>
</evidence>
<protein>
    <submittedName>
        <fullName evidence="4">Heat shock protein HSP60</fullName>
    </submittedName>
</protein>
<proteinExistence type="predicted"/>
<dbReference type="InterPro" id="IPR013126">
    <property type="entry name" value="Hsp_70_fam"/>
</dbReference>
<dbReference type="VEuPathDB" id="FungiDB:A1Q1_01353"/>
<dbReference type="GO" id="GO:0005829">
    <property type="term" value="C:cytosol"/>
    <property type="evidence" value="ECO:0007669"/>
    <property type="project" value="TreeGrafter"/>
</dbReference>
<dbReference type="OrthoDB" id="29851at2759"/>
<keyword evidence="4" id="KW-0346">Stress response</keyword>
<reference evidence="4 5" key="1">
    <citation type="journal article" date="2012" name="Eukaryot. Cell">
        <title>Draft genome sequence of CBS 2479, the standard type strain of Trichosporon asahii.</title>
        <authorList>
            <person name="Yang R.Y."/>
            <person name="Li H.T."/>
            <person name="Zhu H."/>
            <person name="Zhou G.P."/>
            <person name="Wang M."/>
            <person name="Wang L."/>
        </authorList>
    </citation>
    <scope>NUCLEOTIDE SEQUENCE [LARGE SCALE GENOMIC DNA]</scope>
    <source>
        <strain evidence="5">ATCC 90039 / CBS 2479 / JCM 2466 / KCTC 7840 / NCYC 2677 / UAMH 7654</strain>
    </source>
</reference>
<evidence type="ECO:0000256" key="3">
    <source>
        <dbReference type="SAM" id="MobiDB-lite"/>
    </source>
</evidence>
<dbReference type="PANTHER" id="PTHR45639:SF32">
    <property type="entry name" value="HEAT SHOCK PROTEIN PDR13"/>
    <property type="match status" value="1"/>
</dbReference>
<dbReference type="Gene3D" id="3.30.30.30">
    <property type="match status" value="1"/>
</dbReference>
<keyword evidence="2" id="KW-0067">ATP-binding</keyword>
<feature type="region of interest" description="Disordered" evidence="3">
    <location>
        <begin position="605"/>
        <end position="625"/>
    </location>
</feature>
<comment type="caution">
    <text evidence="4">The sequence shown here is derived from an EMBL/GenBank/DDBJ whole genome shotgun (WGS) entry which is preliminary data.</text>
</comment>
<dbReference type="Proteomes" id="UP000002748">
    <property type="component" value="Unassembled WGS sequence"/>
</dbReference>
<dbReference type="EMBL" id="ALBS01000169">
    <property type="protein sequence ID" value="EJT49548.1"/>
    <property type="molecule type" value="Genomic_DNA"/>
</dbReference>
<dbReference type="SUPFAM" id="SSF53067">
    <property type="entry name" value="Actin-like ATPase domain"/>
    <property type="match status" value="2"/>
</dbReference>
<gene>
    <name evidence="4" type="ORF">A1Q1_01353</name>
</gene>
<accession>J5QX45</accession>
<dbReference type="GO" id="GO:0140662">
    <property type="term" value="F:ATP-dependent protein folding chaperone"/>
    <property type="evidence" value="ECO:0007669"/>
    <property type="project" value="InterPro"/>
</dbReference>
<feature type="compositionally biased region" description="Acidic residues" evidence="3">
    <location>
        <begin position="610"/>
        <end position="622"/>
    </location>
</feature>
<evidence type="ECO:0000313" key="4">
    <source>
        <dbReference type="EMBL" id="EJT49548.1"/>
    </source>
</evidence>
<dbReference type="InterPro" id="IPR043129">
    <property type="entry name" value="ATPase_NBD"/>
</dbReference>
<dbReference type="AlphaFoldDB" id="J5QX45"/>
<dbReference type="KEGG" id="tasa:A1Q1_01353"/>
<dbReference type="PANTHER" id="PTHR45639">
    <property type="entry name" value="HSC70CB, ISOFORM G-RELATED"/>
    <property type="match status" value="1"/>
</dbReference>
<organism evidence="4 5">
    <name type="scientific">Trichosporon asahii var. asahii (strain ATCC 90039 / CBS 2479 / JCM 2466 / KCTC 7840 / NBRC 103889/ NCYC 2677 / UAMH 7654)</name>
    <name type="common">Yeast</name>
    <dbReference type="NCBI Taxonomy" id="1186058"/>
    <lineage>
        <taxon>Eukaryota</taxon>
        <taxon>Fungi</taxon>
        <taxon>Dikarya</taxon>
        <taxon>Basidiomycota</taxon>
        <taxon>Agaricomycotina</taxon>
        <taxon>Tremellomycetes</taxon>
        <taxon>Trichosporonales</taxon>
        <taxon>Trichosporonaceae</taxon>
        <taxon>Trichosporon</taxon>
    </lineage>
</organism>
<evidence type="ECO:0000313" key="5">
    <source>
        <dbReference type="Proteomes" id="UP000002748"/>
    </source>
</evidence>
<dbReference type="GO" id="GO:0005634">
    <property type="term" value="C:nucleus"/>
    <property type="evidence" value="ECO:0007669"/>
    <property type="project" value="TreeGrafter"/>
</dbReference>
<evidence type="ECO:0000256" key="1">
    <source>
        <dbReference type="ARBA" id="ARBA00022741"/>
    </source>
</evidence>
<dbReference type="GO" id="GO:0005524">
    <property type="term" value="F:ATP binding"/>
    <property type="evidence" value="ECO:0007669"/>
    <property type="project" value="UniProtKB-KW"/>
</dbReference>
<dbReference type="PRINTS" id="PR00301">
    <property type="entry name" value="HEATSHOCK70"/>
</dbReference>
<dbReference type="RefSeq" id="XP_014179867.1">
    <property type="nucleotide sequence ID" value="XM_014324392.1"/>
</dbReference>